<dbReference type="Proteomes" id="UP000326354">
    <property type="component" value="Chromosome"/>
</dbReference>
<evidence type="ECO:0000313" key="2">
    <source>
        <dbReference type="Proteomes" id="UP000326354"/>
    </source>
</evidence>
<dbReference type="SUPFAM" id="SSF89919">
    <property type="entry name" value="Ribosome-binding factor A, RbfA"/>
    <property type="match status" value="1"/>
</dbReference>
<accession>A0A5S9F2Q7</accession>
<dbReference type="InterPro" id="IPR023799">
    <property type="entry name" value="RbfA_dom_sf"/>
</dbReference>
<dbReference type="EMBL" id="AP019860">
    <property type="protein sequence ID" value="BBM83732.1"/>
    <property type="molecule type" value="Genomic_DNA"/>
</dbReference>
<dbReference type="InterPro" id="IPR015946">
    <property type="entry name" value="KH_dom-like_a/b"/>
</dbReference>
<organism evidence="1 2">
    <name type="scientific">Uabimicrobium amorphum</name>
    <dbReference type="NCBI Taxonomy" id="2596890"/>
    <lineage>
        <taxon>Bacteria</taxon>
        <taxon>Pseudomonadati</taxon>
        <taxon>Planctomycetota</taxon>
        <taxon>Candidatus Uabimicrobiia</taxon>
        <taxon>Candidatus Uabimicrobiales</taxon>
        <taxon>Candidatus Uabimicrobiaceae</taxon>
        <taxon>Candidatus Uabimicrobium</taxon>
    </lineage>
</organism>
<reference evidence="1 2" key="1">
    <citation type="submission" date="2019-08" db="EMBL/GenBank/DDBJ databases">
        <title>Complete genome sequence of Candidatus Uab amorphum.</title>
        <authorList>
            <person name="Shiratori T."/>
            <person name="Suzuki S."/>
            <person name="Kakizawa Y."/>
            <person name="Ishida K."/>
        </authorList>
    </citation>
    <scope>NUCLEOTIDE SEQUENCE [LARGE SCALE GENOMIC DNA]</scope>
    <source>
        <strain evidence="1 2">SRT547</strain>
    </source>
</reference>
<evidence type="ECO:0000313" key="1">
    <source>
        <dbReference type="EMBL" id="BBM83732.1"/>
    </source>
</evidence>
<keyword evidence="2" id="KW-1185">Reference proteome</keyword>
<proteinExistence type="predicted"/>
<protein>
    <submittedName>
        <fullName evidence="1">Ribosome-binding factor A</fullName>
    </submittedName>
</protein>
<name>A0A5S9F2Q7_UABAM</name>
<dbReference type="AlphaFoldDB" id="A0A5S9F2Q7"/>
<sequence length="135" mass="15152">MGRSKHNRRRSSGKAYKDLRLCGQVAKALNYALAGECDDDILRDLYVESVIPAPDSSRMLVTVTPNSLPATSEEILERLHLHMNTLMLEVASAIHRRKAPQLKFNVLSKQSWDEISGTGVSEDDLYEDDMSLGEY</sequence>
<dbReference type="KEGG" id="uam:UABAM_02085"/>
<dbReference type="Gene3D" id="3.30.300.20">
    <property type="match status" value="1"/>
</dbReference>
<gene>
    <name evidence="1" type="ORF">UABAM_02085</name>
</gene>